<evidence type="ECO:0000313" key="2">
    <source>
        <dbReference type="Proteomes" id="UP000800200"/>
    </source>
</evidence>
<proteinExistence type="predicted"/>
<protein>
    <submittedName>
        <fullName evidence="1">Uncharacterized protein</fullName>
    </submittedName>
</protein>
<accession>A0A6A6DP16</accession>
<sequence>MFCCKALHDAIRRASLGNAETHHQSRNINLNLECWTWLAPCQFAFQSSQARWSQDLFSVVGSSVKVSIYPWVN</sequence>
<reference evidence="1" key="1">
    <citation type="journal article" date="2020" name="Stud. Mycol.">
        <title>101 Dothideomycetes genomes: a test case for predicting lifestyles and emergence of pathogens.</title>
        <authorList>
            <person name="Haridas S."/>
            <person name="Albert R."/>
            <person name="Binder M."/>
            <person name="Bloem J."/>
            <person name="Labutti K."/>
            <person name="Salamov A."/>
            <person name="Andreopoulos B."/>
            <person name="Baker S."/>
            <person name="Barry K."/>
            <person name="Bills G."/>
            <person name="Bluhm B."/>
            <person name="Cannon C."/>
            <person name="Castanera R."/>
            <person name="Culley D."/>
            <person name="Daum C."/>
            <person name="Ezra D."/>
            <person name="Gonzalez J."/>
            <person name="Henrissat B."/>
            <person name="Kuo A."/>
            <person name="Liang C."/>
            <person name="Lipzen A."/>
            <person name="Lutzoni F."/>
            <person name="Magnuson J."/>
            <person name="Mondo S."/>
            <person name="Nolan M."/>
            <person name="Ohm R."/>
            <person name="Pangilinan J."/>
            <person name="Park H.-J."/>
            <person name="Ramirez L."/>
            <person name="Alfaro M."/>
            <person name="Sun H."/>
            <person name="Tritt A."/>
            <person name="Yoshinaga Y."/>
            <person name="Zwiers L.-H."/>
            <person name="Turgeon B."/>
            <person name="Goodwin S."/>
            <person name="Spatafora J."/>
            <person name="Crous P."/>
            <person name="Grigoriev I."/>
        </authorList>
    </citation>
    <scope>NUCLEOTIDE SEQUENCE</scope>
    <source>
        <strain evidence="1">CBS 207.26</strain>
    </source>
</reference>
<dbReference type="EMBL" id="ML994653">
    <property type="protein sequence ID" value="KAF2181221.1"/>
    <property type="molecule type" value="Genomic_DNA"/>
</dbReference>
<dbReference type="Proteomes" id="UP000800200">
    <property type="component" value="Unassembled WGS sequence"/>
</dbReference>
<organism evidence="1 2">
    <name type="scientific">Zopfia rhizophila CBS 207.26</name>
    <dbReference type="NCBI Taxonomy" id="1314779"/>
    <lineage>
        <taxon>Eukaryota</taxon>
        <taxon>Fungi</taxon>
        <taxon>Dikarya</taxon>
        <taxon>Ascomycota</taxon>
        <taxon>Pezizomycotina</taxon>
        <taxon>Dothideomycetes</taxon>
        <taxon>Dothideomycetes incertae sedis</taxon>
        <taxon>Zopfiaceae</taxon>
        <taxon>Zopfia</taxon>
    </lineage>
</organism>
<name>A0A6A6DP16_9PEZI</name>
<dbReference type="AlphaFoldDB" id="A0A6A6DP16"/>
<keyword evidence="2" id="KW-1185">Reference proteome</keyword>
<gene>
    <name evidence="1" type="ORF">K469DRAFT_713714</name>
</gene>
<evidence type="ECO:0000313" key="1">
    <source>
        <dbReference type="EMBL" id="KAF2181221.1"/>
    </source>
</evidence>